<gene>
    <name evidence="2" type="ORF">DS742_18300</name>
</gene>
<dbReference type="Pfam" id="PF11840">
    <property type="entry name" value="DUF3360"/>
    <property type="match status" value="1"/>
</dbReference>
<keyword evidence="1" id="KW-1133">Transmembrane helix</keyword>
<feature type="transmembrane region" description="Helical" evidence="1">
    <location>
        <begin position="139"/>
        <end position="160"/>
    </location>
</feature>
<sequence>KKNWLVIPVISIFAFIIPELVGTGYMIIPVNLNLNLNPFYWWNDMWGIGFGLNGVTILKTIPFALFIILLWAIDTLSIQAIREGSYGNKEKEEQLDIVQSFTSVAVRNMIGAFCGGAQTGSLWRSFLIPLYMIKRPMRICAVILSVFGIIASLTMIPIQIMSYTPLVWSVLLFGIFMPFTVIALTNIKNTKGLRIKLFILLFSALGIAVSPIITWIASVIYEKLETN</sequence>
<accession>A0A3E2N8T3</accession>
<dbReference type="Proteomes" id="UP000260680">
    <property type="component" value="Unassembled WGS sequence"/>
</dbReference>
<evidence type="ECO:0000313" key="3">
    <source>
        <dbReference type="Proteomes" id="UP000260680"/>
    </source>
</evidence>
<feature type="transmembrane region" description="Helical" evidence="1">
    <location>
        <begin position="166"/>
        <end position="185"/>
    </location>
</feature>
<comment type="caution">
    <text evidence="2">The sequence shown here is derived from an EMBL/GenBank/DDBJ whole genome shotgun (WGS) entry which is preliminary data.</text>
</comment>
<keyword evidence="1" id="KW-0812">Transmembrane</keyword>
<dbReference type="RefSeq" id="WP_117418418.1">
    <property type="nucleotide sequence ID" value="NZ_QOHO01000062.1"/>
</dbReference>
<feature type="transmembrane region" description="Helical" evidence="1">
    <location>
        <begin position="48"/>
        <end position="73"/>
    </location>
</feature>
<keyword evidence="1" id="KW-0472">Membrane</keyword>
<feature type="transmembrane region" description="Helical" evidence="1">
    <location>
        <begin position="197"/>
        <end position="221"/>
    </location>
</feature>
<organism evidence="2 3">
    <name type="scientific">Lacrimispora amygdalina</name>
    <dbReference type="NCBI Taxonomy" id="253257"/>
    <lineage>
        <taxon>Bacteria</taxon>
        <taxon>Bacillati</taxon>
        <taxon>Bacillota</taxon>
        <taxon>Clostridia</taxon>
        <taxon>Lachnospirales</taxon>
        <taxon>Lachnospiraceae</taxon>
        <taxon>Lacrimispora</taxon>
    </lineage>
</organism>
<reference evidence="2 3" key="1">
    <citation type="submission" date="2018-07" db="EMBL/GenBank/DDBJ databases">
        <title>New species, Clostridium PI-S10-A1B.</title>
        <authorList>
            <person name="Krishna G."/>
            <person name="Summeta K."/>
            <person name="Shikha S."/>
            <person name="Prabhu P.B."/>
            <person name="Suresh K."/>
        </authorList>
    </citation>
    <scope>NUCLEOTIDE SEQUENCE [LARGE SCALE GENOMIC DNA]</scope>
    <source>
        <strain evidence="2 3">PI-S10-A1B</strain>
    </source>
</reference>
<dbReference type="InterPro" id="IPR021794">
    <property type="entry name" value="DUF3360"/>
</dbReference>
<evidence type="ECO:0000256" key="1">
    <source>
        <dbReference type="SAM" id="Phobius"/>
    </source>
</evidence>
<dbReference type="AlphaFoldDB" id="A0A3E2N8T3"/>
<feature type="transmembrane region" description="Helical" evidence="1">
    <location>
        <begin position="5"/>
        <end position="28"/>
    </location>
</feature>
<dbReference type="OrthoDB" id="2053750at2"/>
<proteinExistence type="predicted"/>
<feature type="non-terminal residue" evidence="2">
    <location>
        <position position="1"/>
    </location>
</feature>
<name>A0A3E2N8T3_9FIRM</name>
<dbReference type="EMBL" id="QOHO01000062">
    <property type="protein sequence ID" value="RFZ77406.1"/>
    <property type="molecule type" value="Genomic_DNA"/>
</dbReference>
<protein>
    <submittedName>
        <fullName evidence="2">DUF3360 family protein</fullName>
    </submittedName>
</protein>
<evidence type="ECO:0000313" key="2">
    <source>
        <dbReference type="EMBL" id="RFZ77406.1"/>
    </source>
</evidence>